<keyword evidence="4" id="KW-1185">Reference proteome</keyword>
<proteinExistence type="predicted"/>
<keyword evidence="2 3" id="KW-0812">Transmembrane</keyword>
<feature type="transmembrane region" description="Helical" evidence="2">
    <location>
        <begin position="256"/>
        <end position="277"/>
    </location>
</feature>
<feature type="compositionally biased region" description="Polar residues" evidence="1">
    <location>
        <begin position="782"/>
        <end position="799"/>
    </location>
</feature>
<sequence>MNKLKIEVLRRNKINKQQKQFALIQLFQFERLFYINIKEIDSNFIIILLMTNLYKKYKNRFVIVIYNQYICQNNLFRLNYKNLKKQMQFLTLLQLLYKLIRVFIPFNFVKNLLTLIYYSKNQGVFNLAKESINQSIKYISNNNNQPRSLFDIKNLKSTNIDIGYFMQQQAKKDSIYSYKHELDQNFENLLQENFKHKTPSEYWLYTVYHIMIILIIASSKENEVIDLIIGIIFLVVYIFLNFMLQKHSSKNSIKYNIVFLILFIVICVLTYNTFTLLKMFITSSSENSFKVVLQIAFHSYITAIFSGLAPQFRSIGRLDLYYLSVLVANFIYIAIIIYQKYSQQIDVSIQNCVLDVLAGLSNLFLNYCLYFNQTYNLNFSKFLSYQKDLNEQKFKKLEFFIASLDNQEIILVKHKQSDANQSKQILDNELINANQNAKEHLNQMQRVFFNIQNYETEEDKKKFIDILQNKSRREIQKNPKMFTFKLKQGFQESFSANFISFQDFQARYKNNQIDLDKSVNYYAIQIVQNDRLFLKISRKFIILQYFINIIRNFAKGDPQRIKIINVYEDYCHIIQNELDLYRILTYPKEKIIETSYDDEQQNNQQIKYTVQLIEKNMTTFFQLYKEQKKLKDHFLSINFQKNSILTKEIYLTSIHIIINTIISFINYYQKINVEFKEETQKLRLTISIQKSDEHNVNDQILNNNNKSIEESFENIINKVKKVKNSENEQYNYSKQSQKNNLIYNFYITIQSKKDQNSNSIIENNLINNISNQDSSFLFKNSKYPSSQNQSDGKQQQRQNEQFHRKNQKDYTFAEVQPTNQTYLNLI</sequence>
<evidence type="ECO:0000256" key="1">
    <source>
        <dbReference type="SAM" id="MobiDB-lite"/>
    </source>
</evidence>
<dbReference type="InParanoid" id="W7XH17"/>
<protein>
    <submittedName>
        <fullName evidence="3">Transmembrane protein, putative</fullName>
    </submittedName>
</protein>
<dbReference type="EMBL" id="GG662498">
    <property type="protein sequence ID" value="EWS72294.1"/>
    <property type="molecule type" value="Genomic_DNA"/>
</dbReference>
<dbReference type="KEGG" id="tet:TTHERM_000569068"/>
<feature type="transmembrane region" description="Helical" evidence="2">
    <location>
        <begin position="289"/>
        <end position="308"/>
    </location>
</feature>
<evidence type="ECO:0000256" key="2">
    <source>
        <dbReference type="SAM" id="Phobius"/>
    </source>
</evidence>
<feature type="region of interest" description="Disordered" evidence="1">
    <location>
        <begin position="777"/>
        <end position="810"/>
    </location>
</feature>
<organism evidence="3 4">
    <name type="scientific">Tetrahymena thermophila (strain SB210)</name>
    <dbReference type="NCBI Taxonomy" id="312017"/>
    <lineage>
        <taxon>Eukaryota</taxon>
        <taxon>Sar</taxon>
        <taxon>Alveolata</taxon>
        <taxon>Ciliophora</taxon>
        <taxon>Intramacronucleata</taxon>
        <taxon>Oligohymenophorea</taxon>
        <taxon>Hymenostomatida</taxon>
        <taxon>Tetrahymenina</taxon>
        <taxon>Tetrahymenidae</taxon>
        <taxon>Tetrahymena</taxon>
    </lineage>
</organism>
<keyword evidence="2" id="KW-0472">Membrane</keyword>
<dbReference type="Proteomes" id="UP000009168">
    <property type="component" value="Unassembled WGS sequence"/>
</dbReference>
<gene>
    <name evidence="3" type="ORF">TTHERM_000569068</name>
</gene>
<evidence type="ECO:0000313" key="4">
    <source>
        <dbReference type="Proteomes" id="UP000009168"/>
    </source>
</evidence>
<keyword evidence="2" id="KW-1133">Transmembrane helix</keyword>
<name>W7XH17_TETTS</name>
<feature type="transmembrane region" description="Helical" evidence="2">
    <location>
        <begin position="224"/>
        <end position="244"/>
    </location>
</feature>
<accession>W7XH17</accession>
<evidence type="ECO:0000313" key="3">
    <source>
        <dbReference type="EMBL" id="EWS72294.1"/>
    </source>
</evidence>
<reference evidence="4" key="1">
    <citation type="journal article" date="2006" name="PLoS Biol.">
        <title>Macronuclear genome sequence of the ciliate Tetrahymena thermophila, a model eukaryote.</title>
        <authorList>
            <person name="Eisen J.A."/>
            <person name="Coyne R.S."/>
            <person name="Wu M."/>
            <person name="Wu D."/>
            <person name="Thiagarajan M."/>
            <person name="Wortman J.R."/>
            <person name="Badger J.H."/>
            <person name="Ren Q."/>
            <person name="Amedeo P."/>
            <person name="Jones K.M."/>
            <person name="Tallon L.J."/>
            <person name="Delcher A.L."/>
            <person name="Salzberg S.L."/>
            <person name="Silva J.C."/>
            <person name="Haas B.J."/>
            <person name="Majoros W.H."/>
            <person name="Farzad M."/>
            <person name="Carlton J.M."/>
            <person name="Smith R.K. Jr."/>
            <person name="Garg J."/>
            <person name="Pearlman R.E."/>
            <person name="Karrer K.M."/>
            <person name="Sun L."/>
            <person name="Manning G."/>
            <person name="Elde N.C."/>
            <person name="Turkewitz A.P."/>
            <person name="Asai D.J."/>
            <person name="Wilkes D.E."/>
            <person name="Wang Y."/>
            <person name="Cai H."/>
            <person name="Collins K."/>
            <person name="Stewart B.A."/>
            <person name="Lee S.R."/>
            <person name="Wilamowska K."/>
            <person name="Weinberg Z."/>
            <person name="Ruzzo W.L."/>
            <person name="Wloga D."/>
            <person name="Gaertig J."/>
            <person name="Frankel J."/>
            <person name="Tsao C.-C."/>
            <person name="Gorovsky M.A."/>
            <person name="Keeling P.J."/>
            <person name="Waller R.F."/>
            <person name="Patron N.J."/>
            <person name="Cherry J.M."/>
            <person name="Stover N.A."/>
            <person name="Krieger C.J."/>
            <person name="del Toro C."/>
            <person name="Ryder H.F."/>
            <person name="Williamson S.C."/>
            <person name="Barbeau R.A."/>
            <person name="Hamilton E.P."/>
            <person name="Orias E."/>
        </authorList>
    </citation>
    <scope>NUCLEOTIDE SEQUENCE [LARGE SCALE GENOMIC DNA]</scope>
    <source>
        <strain evidence="4">SB210</strain>
    </source>
</reference>
<dbReference type="RefSeq" id="XP_012655234.1">
    <property type="nucleotide sequence ID" value="XM_012799780.1"/>
</dbReference>
<dbReference type="GeneID" id="24439614"/>
<feature type="transmembrane region" description="Helical" evidence="2">
    <location>
        <begin position="202"/>
        <end position="218"/>
    </location>
</feature>
<dbReference type="AlphaFoldDB" id="W7XH17"/>
<dbReference type="eggNOG" id="KOG3078">
    <property type="taxonomic scope" value="Eukaryota"/>
</dbReference>
<feature type="transmembrane region" description="Helical" evidence="2">
    <location>
        <begin position="320"/>
        <end position="338"/>
    </location>
</feature>